<dbReference type="InterPro" id="IPR002491">
    <property type="entry name" value="ABC_transptr_periplasmic_BD"/>
</dbReference>
<dbReference type="SUPFAM" id="SSF53807">
    <property type="entry name" value="Helical backbone' metal receptor"/>
    <property type="match status" value="1"/>
</dbReference>
<reference evidence="3 4" key="1">
    <citation type="submission" date="2016-11" db="EMBL/GenBank/DDBJ databases">
        <authorList>
            <person name="Jaros S."/>
            <person name="Januszkiewicz K."/>
            <person name="Wedrychowicz H."/>
        </authorList>
    </citation>
    <scope>NUCLEOTIDE SEQUENCE [LARGE SCALE GENOMIC DNA]</scope>
    <source>
        <strain evidence="3 4">DSM 29589</strain>
    </source>
</reference>
<dbReference type="PANTHER" id="PTHR30535">
    <property type="entry name" value="VITAMIN B12-BINDING PROTEIN"/>
    <property type="match status" value="1"/>
</dbReference>
<evidence type="ECO:0000313" key="4">
    <source>
        <dbReference type="Proteomes" id="UP000183974"/>
    </source>
</evidence>
<proteinExistence type="predicted"/>
<dbReference type="Pfam" id="PF01497">
    <property type="entry name" value="Peripla_BP_2"/>
    <property type="match status" value="1"/>
</dbReference>
<dbReference type="OrthoDB" id="1632039at2"/>
<evidence type="ECO:0000256" key="1">
    <source>
        <dbReference type="SAM" id="SignalP"/>
    </source>
</evidence>
<feature type="chain" id="PRO_5012002893" evidence="1">
    <location>
        <begin position="25"/>
        <end position="281"/>
    </location>
</feature>
<name>A0A1M7B0Z8_9RHOB</name>
<dbReference type="PANTHER" id="PTHR30535:SF34">
    <property type="entry name" value="MOLYBDATE-BINDING PROTEIN MOLA"/>
    <property type="match status" value="1"/>
</dbReference>
<dbReference type="EMBL" id="FRBR01000003">
    <property type="protein sequence ID" value="SHL48611.1"/>
    <property type="molecule type" value="Genomic_DNA"/>
</dbReference>
<dbReference type="Proteomes" id="UP000183974">
    <property type="component" value="Unassembled WGS sequence"/>
</dbReference>
<keyword evidence="1" id="KW-0732">Signal</keyword>
<feature type="signal peptide" evidence="1">
    <location>
        <begin position="1"/>
        <end position="24"/>
    </location>
</feature>
<feature type="domain" description="Fe/B12 periplasmic-binding" evidence="2">
    <location>
        <begin position="29"/>
        <end position="277"/>
    </location>
</feature>
<dbReference type="Gene3D" id="3.40.50.1980">
    <property type="entry name" value="Nitrogenase molybdenum iron protein domain"/>
    <property type="match status" value="2"/>
</dbReference>
<protein>
    <submittedName>
        <fullName evidence="3">Iron complex transport system substrate-binding protein</fullName>
    </submittedName>
</protein>
<evidence type="ECO:0000259" key="2">
    <source>
        <dbReference type="PROSITE" id="PS50983"/>
    </source>
</evidence>
<dbReference type="PROSITE" id="PS50983">
    <property type="entry name" value="FE_B12_PBP"/>
    <property type="match status" value="1"/>
</dbReference>
<sequence>MTRIQRILAGTVALFVAAVQPVQADAPGRVVSINLCTDQLAMMLAAPGQLLSVSHVASDPRSSAMAGQAGNYRMNHGLAEEIYVLQPDLVVAGTWTPHSTVSMLERLGVPVAVFQPARTLADIRERLVQMGEVLGRPAVAETMVAEFDVRLAALQEDMSDRPRAALYYANGYTAGDQTLAGQILLAAGFANAADEAGYRAGMKMPLEMLAMIAPETVIAARRYPGGSRSEEILDHPVLGAFRSGSTMTAMTDQDWVCGTPYVLRAVEDLARTRRGMTGADR</sequence>
<keyword evidence="4" id="KW-1185">Reference proteome</keyword>
<organism evidence="3 4">
    <name type="scientific">Roseovarius pacificus</name>
    <dbReference type="NCBI Taxonomy" id="337701"/>
    <lineage>
        <taxon>Bacteria</taxon>
        <taxon>Pseudomonadati</taxon>
        <taxon>Pseudomonadota</taxon>
        <taxon>Alphaproteobacteria</taxon>
        <taxon>Rhodobacterales</taxon>
        <taxon>Roseobacteraceae</taxon>
        <taxon>Roseovarius</taxon>
    </lineage>
</organism>
<dbReference type="STRING" id="337701.SAMN05444398_10348"/>
<gene>
    <name evidence="3" type="ORF">SAMN05444398_10348</name>
</gene>
<dbReference type="InterPro" id="IPR050902">
    <property type="entry name" value="ABC_Transporter_SBP"/>
</dbReference>
<dbReference type="RefSeq" id="WP_073034110.1">
    <property type="nucleotide sequence ID" value="NZ_BMLR01000003.1"/>
</dbReference>
<dbReference type="AlphaFoldDB" id="A0A1M7B0Z8"/>
<accession>A0A1M7B0Z8</accession>
<evidence type="ECO:0000313" key="3">
    <source>
        <dbReference type="EMBL" id="SHL48611.1"/>
    </source>
</evidence>